<gene>
    <name evidence="2" type="ORF">JP75_07800</name>
</gene>
<reference evidence="2 3" key="1">
    <citation type="submission" date="2014-08" db="EMBL/GenBank/DDBJ databases">
        <authorList>
            <person name="Hassan Y.I."/>
            <person name="Lepp D."/>
            <person name="Zhou T."/>
        </authorList>
    </citation>
    <scope>NUCLEOTIDE SEQUENCE [LARGE SCALE GENOMIC DNA]</scope>
    <source>
        <strain evidence="2 3">IFO13584</strain>
    </source>
</reference>
<dbReference type="Pfam" id="PF07505">
    <property type="entry name" value="DUF5131"/>
    <property type="match status" value="1"/>
</dbReference>
<organism evidence="2 3">
    <name type="scientific">Devosia riboflavina</name>
    <dbReference type="NCBI Taxonomy" id="46914"/>
    <lineage>
        <taxon>Bacteria</taxon>
        <taxon>Pseudomonadati</taxon>
        <taxon>Pseudomonadota</taxon>
        <taxon>Alphaproteobacteria</taxon>
        <taxon>Hyphomicrobiales</taxon>
        <taxon>Devosiaceae</taxon>
        <taxon>Devosia</taxon>
    </lineage>
</organism>
<dbReference type="RefSeq" id="WP_035081200.1">
    <property type="nucleotide sequence ID" value="NZ_JQGC01000006.1"/>
</dbReference>
<dbReference type="EMBL" id="JQGC01000006">
    <property type="protein sequence ID" value="KFL31448.1"/>
    <property type="molecule type" value="Genomic_DNA"/>
</dbReference>
<protein>
    <recommendedName>
        <fullName evidence="4">Phage protein Gp37/Gp68</fullName>
    </recommendedName>
</protein>
<comment type="caution">
    <text evidence="2">The sequence shown here is derived from an EMBL/GenBank/DDBJ whole genome shotgun (WGS) entry which is preliminary data.</text>
</comment>
<sequence length="300" mass="34137">MAETSAIEWTDSTFNPWIGCTKISPACDHCYAEALMDTRHHRVKWGGDRSRTSESNWQQPRRWQKQAEAFFAEHGRRQRVFCSSLADVFDNQVPTEWRDDLWALIRGTPALDWLLLTKRPQNIGKMLPSFWDDIKSSVWLGTTVEDQQRADYNIKHLTQHDSAVRFLSIEPMLGPVEMTKPNTLEGLMNWGMGIDWVIAGGESGPQARPSHPDWFRSLRDQCAAAGVPFLFKQWGEWAPSSQVPSAWSSEERRLTEDGDWTGTMSPVQASEPNTMNRVGKKAAGRRLDGVEHNGFPQVKP</sequence>
<dbReference type="AlphaFoldDB" id="A0A087M3J5"/>
<evidence type="ECO:0000313" key="2">
    <source>
        <dbReference type="EMBL" id="KFL31448.1"/>
    </source>
</evidence>
<dbReference type="InterPro" id="IPR011101">
    <property type="entry name" value="DUF5131"/>
</dbReference>
<accession>A0A087M3J5</accession>
<dbReference type="Proteomes" id="UP000028981">
    <property type="component" value="Unassembled WGS sequence"/>
</dbReference>
<proteinExistence type="predicted"/>
<keyword evidence="3" id="KW-1185">Reference proteome</keyword>
<evidence type="ECO:0008006" key="4">
    <source>
        <dbReference type="Google" id="ProtNLM"/>
    </source>
</evidence>
<name>A0A087M3J5_9HYPH</name>
<feature type="region of interest" description="Disordered" evidence="1">
    <location>
        <begin position="241"/>
        <end position="300"/>
    </location>
</feature>
<dbReference type="OrthoDB" id="9787478at2"/>
<dbReference type="STRING" id="46914.JP75_07800"/>
<feature type="compositionally biased region" description="Polar residues" evidence="1">
    <location>
        <begin position="262"/>
        <end position="276"/>
    </location>
</feature>
<evidence type="ECO:0000256" key="1">
    <source>
        <dbReference type="SAM" id="MobiDB-lite"/>
    </source>
</evidence>
<evidence type="ECO:0000313" key="3">
    <source>
        <dbReference type="Proteomes" id="UP000028981"/>
    </source>
</evidence>